<dbReference type="EMBL" id="QKYT01000459">
    <property type="protein sequence ID" value="RIA84923.1"/>
    <property type="molecule type" value="Genomic_DNA"/>
</dbReference>
<organism evidence="2 3">
    <name type="scientific">Glomus cerebriforme</name>
    <dbReference type="NCBI Taxonomy" id="658196"/>
    <lineage>
        <taxon>Eukaryota</taxon>
        <taxon>Fungi</taxon>
        <taxon>Fungi incertae sedis</taxon>
        <taxon>Mucoromycota</taxon>
        <taxon>Glomeromycotina</taxon>
        <taxon>Glomeromycetes</taxon>
        <taxon>Glomerales</taxon>
        <taxon>Glomeraceae</taxon>
        <taxon>Glomus</taxon>
    </lineage>
</organism>
<keyword evidence="3" id="KW-1185">Reference proteome</keyword>
<protein>
    <submittedName>
        <fullName evidence="2">Uncharacterized protein</fullName>
    </submittedName>
</protein>
<feature type="region of interest" description="Disordered" evidence="1">
    <location>
        <begin position="42"/>
        <end position="69"/>
    </location>
</feature>
<evidence type="ECO:0000313" key="3">
    <source>
        <dbReference type="Proteomes" id="UP000265703"/>
    </source>
</evidence>
<evidence type="ECO:0000313" key="2">
    <source>
        <dbReference type="EMBL" id="RIA84923.1"/>
    </source>
</evidence>
<proteinExistence type="predicted"/>
<dbReference type="OrthoDB" id="2372095at2759"/>
<gene>
    <name evidence="2" type="ORF">C1645_831544</name>
</gene>
<evidence type="ECO:0000256" key="1">
    <source>
        <dbReference type="SAM" id="MobiDB-lite"/>
    </source>
</evidence>
<reference evidence="2 3" key="1">
    <citation type="submission" date="2018-06" db="EMBL/GenBank/DDBJ databases">
        <title>Comparative genomics reveals the genomic features of Rhizophagus irregularis, R. cerebriforme, R. diaphanum and Gigaspora rosea, and their symbiotic lifestyle signature.</title>
        <authorList>
            <person name="Morin E."/>
            <person name="San Clemente H."/>
            <person name="Chen E.C.H."/>
            <person name="De La Providencia I."/>
            <person name="Hainaut M."/>
            <person name="Kuo A."/>
            <person name="Kohler A."/>
            <person name="Murat C."/>
            <person name="Tang N."/>
            <person name="Roy S."/>
            <person name="Loubradou J."/>
            <person name="Henrissat B."/>
            <person name="Grigoriev I.V."/>
            <person name="Corradi N."/>
            <person name="Roux C."/>
            <person name="Martin F.M."/>
        </authorList>
    </citation>
    <scope>NUCLEOTIDE SEQUENCE [LARGE SCALE GENOMIC DNA]</scope>
    <source>
        <strain evidence="2 3">DAOM 227022</strain>
    </source>
</reference>
<comment type="caution">
    <text evidence="2">The sequence shown here is derived from an EMBL/GenBank/DDBJ whole genome shotgun (WGS) entry which is preliminary data.</text>
</comment>
<dbReference type="Proteomes" id="UP000265703">
    <property type="component" value="Unassembled WGS sequence"/>
</dbReference>
<dbReference type="AlphaFoldDB" id="A0A397SFB9"/>
<name>A0A397SFB9_9GLOM</name>
<feature type="compositionally biased region" description="Polar residues" evidence="1">
    <location>
        <begin position="60"/>
        <end position="69"/>
    </location>
</feature>
<accession>A0A397SFB9</accession>
<sequence>MILPNNALVITSEEYIEHLQGARSIIACGPLLNADIQRKRPAEKASSTITPPLNLRSHTHTSPPSYNEESANIADSDIEITHEDDDKNSFNAEKDHYWTLNSMRIGSNGVHYQQMRINPSFIVRKKSRKILSFNENKKLDEDTFVHQYYHKILKEIFSKDDFTLNWANEESKSSKERQILDGKNHGRKLDFCVLSKVDNINMKFLFGEIKPLSNSTFINKGIIKLAEFTKGSLDLIINSYGYVDGLETYGVLIHDKLSITIERIKSTIATMNSSQPLSSSGHLYYRKSNLSPKKICVPIVRI</sequence>